<evidence type="ECO:0000313" key="3">
    <source>
        <dbReference type="Proteomes" id="UP001066276"/>
    </source>
</evidence>
<evidence type="ECO:0000313" key="2">
    <source>
        <dbReference type="EMBL" id="KAJ1198362.1"/>
    </source>
</evidence>
<keyword evidence="3" id="KW-1185">Reference proteome</keyword>
<sequence length="142" mass="16130">MRLKKHRAQHGGSLPAWPTETAPRCQRRLAPHPDTDQAPESELRAMPKRAGAPLVGYDNCLSLHPIIPTPHRGLEAPVTQAYMDKFLITFREKIGSLKTKFKSCLQVVRRDVDGLDERLNDMDQTVDTKTEEMRCSRDKSQP</sequence>
<organism evidence="2 3">
    <name type="scientific">Pleurodeles waltl</name>
    <name type="common">Iberian ribbed newt</name>
    <dbReference type="NCBI Taxonomy" id="8319"/>
    <lineage>
        <taxon>Eukaryota</taxon>
        <taxon>Metazoa</taxon>
        <taxon>Chordata</taxon>
        <taxon>Craniata</taxon>
        <taxon>Vertebrata</taxon>
        <taxon>Euteleostomi</taxon>
        <taxon>Amphibia</taxon>
        <taxon>Batrachia</taxon>
        <taxon>Caudata</taxon>
        <taxon>Salamandroidea</taxon>
        <taxon>Salamandridae</taxon>
        <taxon>Pleurodelinae</taxon>
        <taxon>Pleurodeles</taxon>
    </lineage>
</organism>
<feature type="region of interest" description="Disordered" evidence="1">
    <location>
        <begin position="1"/>
        <end position="49"/>
    </location>
</feature>
<evidence type="ECO:0000256" key="1">
    <source>
        <dbReference type="SAM" id="MobiDB-lite"/>
    </source>
</evidence>
<protein>
    <submittedName>
        <fullName evidence="2">Uncharacterized protein</fullName>
    </submittedName>
</protein>
<proteinExistence type="predicted"/>
<feature type="compositionally biased region" description="Basic and acidic residues" evidence="1">
    <location>
        <begin position="31"/>
        <end position="45"/>
    </location>
</feature>
<dbReference type="AlphaFoldDB" id="A0AAV7VDX7"/>
<comment type="caution">
    <text evidence="2">The sequence shown here is derived from an EMBL/GenBank/DDBJ whole genome shotgun (WGS) entry which is preliminary data.</text>
</comment>
<accession>A0AAV7VDX7</accession>
<dbReference type="Proteomes" id="UP001066276">
    <property type="component" value="Chromosome 2_1"/>
</dbReference>
<reference evidence="2" key="1">
    <citation type="journal article" date="2022" name="bioRxiv">
        <title>Sequencing and chromosome-scale assembly of the giantPleurodeles waltlgenome.</title>
        <authorList>
            <person name="Brown T."/>
            <person name="Elewa A."/>
            <person name="Iarovenko S."/>
            <person name="Subramanian E."/>
            <person name="Araus A.J."/>
            <person name="Petzold A."/>
            <person name="Susuki M."/>
            <person name="Suzuki K.-i.T."/>
            <person name="Hayashi T."/>
            <person name="Toyoda A."/>
            <person name="Oliveira C."/>
            <person name="Osipova E."/>
            <person name="Leigh N.D."/>
            <person name="Simon A."/>
            <person name="Yun M.H."/>
        </authorList>
    </citation>
    <scope>NUCLEOTIDE SEQUENCE</scope>
    <source>
        <strain evidence="2">20211129_DDA</strain>
        <tissue evidence="2">Liver</tissue>
    </source>
</reference>
<name>A0AAV7VDX7_PLEWA</name>
<dbReference type="EMBL" id="JANPWB010000003">
    <property type="protein sequence ID" value="KAJ1198362.1"/>
    <property type="molecule type" value="Genomic_DNA"/>
</dbReference>
<gene>
    <name evidence="2" type="ORF">NDU88_002203</name>
</gene>